<dbReference type="EMBL" id="JACADJ010000028">
    <property type="protein sequence ID" value="NWH05240.1"/>
    <property type="molecule type" value="Genomic_DNA"/>
</dbReference>
<accession>A0A850SYM6</accession>
<dbReference type="InterPro" id="IPR012349">
    <property type="entry name" value="Split_barrel_FMN-bd"/>
</dbReference>
<dbReference type="Proteomes" id="UP000553343">
    <property type="component" value="Unassembled WGS sequence"/>
</dbReference>
<keyword evidence="2" id="KW-1185">Reference proteome</keyword>
<dbReference type="InterPro" id="IPR024747">
    <property type="entry name" value="Pyridox_Oxase-rel"/>
</dbReference>
<dbReference type="Gene3D" id="2.30.110.10">
    <property type="entry name" value="Electron Transport, Fmn-binding Protein, Chain A"/>
    <property type="match status" value="1"/>
</dbReference>
<evidence type="ECO:0000313" key="2">
    <source>
        <dbReference type="Proteomes" id="UP000553343"/>
    </source>
</evidence>
<name>A0A850SYM6_9BACT</name>
<dbReference type="PANTHER" id="PTHR34071">
    <property type="entry name" value="5-NITROIMIDAZOLE ANTIBIOTICS RESISTANCE PROTEIN, NIMA-FAMILY-RELATED PROTEIN-RELATED"/>
    <property type="match status" value="1"/>
</dbReference>
<gene>
    <name evidence="1" type="ORF">HXW94_09615</name>
</gene>
<dbReference type="AlphaFoldDB" id="A0A850SYM6"/>
<dbReference type="PANTHER" id="PTHR34071:SF2">
    <property type="entry name" value="FLAVIN-NUCLEOTIDE-BINDING PROTEIN"/>
    <property type="match status" value="1"/>
</dbReference>
<protein>
    <submittedName>
        <fullName evidence="1">Pyridoxamine 5'-phosphate oxidase family protein</fullName>
    </submittedName>
</protein>
<dbReference type="SUPFAM" id="SSF50475">
    <property type="entry name" value="FMN-binding split barrel"/>
    <property type="match status" value="1"/>
</dbReference>
<evidence type="ECO:0000313" key="1">
    <source>
        <dbReference type="EMBL" id="NWH05240.1"/>
    </source>
</evidence>
<organism evidence="1 2">
    <name type="scientific">Desulfobacter latus</name>
    <dbReference type="NCBI Taxonomy" id="2292"/>
    <lineage>
        <taxon>Bacteria</taxon>
        <taxon>Pseudomonadati</taxon>
        <taxon>Thermodesulfobacteriota</taxon>
        <taxon>Desulfobacteria</taxon>
        <taxon>Desulfobacterales</taxon>
        <taxon>Desulfobacteraceae</taxon>
        <taxon>Desulfobacter</taxon>
    </lineage>
</organism>
<dbReference type="RefSeq" id="WP_178366697.1">
    <property type="nucleotide sequence ID" value="NZ_JACADJ010000028.1"/>
</dbReference>
<reference evidence="1 2" key="1">
    <citation type="submission" date="2020-06" db="EMBL/GenBank/DDBJ databases">
        <title>High-quality draft genome of sulfate reducer Desulfobacter latus type strain AcrS2 isolated from marine sediment.</title>
        <authorList>
            <person name="Hoppe M."/>
            <person name="Larsen C.K."/>
            <person name="Marshall I.P.G."/>
            <person name="Schramm A."/>
            <person name="Marietou A.G."/>
        </authorList>
    </citation>
    <scope>NUCLEOTIDE SEQUENCE [LARGE SCALE GENOMIC DNA]</scope>
    <source>
        <strain evidence="1 2">AcRS2</strain>
    </source>
</reference>
<sequence length="151" mass="16957">MRRKEKQITDQDQIEGIIKQAKVCRLGLSDNGQPYVVPLHFGYDSPFLYFHGSDKGRKLDILAANDRVCFEFDDLEKIKKHASACNWGAFYTSIIGEGTARILVDPEEKINGLNCIMAQYSSRTFEFGTQDLAETAVIEVKISSMTAKRSG</sequence>
<comment type="caution">
    <text evidence="1">The sequence shown here is derived from an EMBL/GenBank/DDBJ whole genome shotgun (WGS) entry which is preliminary data.</text>
</comment>
<proteinExistence type="predicted"/>
<dbReference type="Pfam" id="PF12900">
    <property type="entry name" value="Pyridox_ox_2"/>
    <property type="match status" value="1"/>
</dbReference>